<dbReference type="EMBL" id="KI913135">
    <property type="protein sequence ID" value="ETV76890.1"/>
    <property type="molecule type" value="Genomic_DNA"/>
</dbReference>
<name>W4GB40_APHAT</name>
<protein>
    <submittedName>
        <fullName evidence="1">Uncharacterized protein</fullName>
    </submittedName>
</protein>
<gene>
    <name evidence="1" type="ORF">H257_09328</name>
</gene>
<organism evidence="1">
    <name type="scientific">Aphanomyces astaci</name>
    <name type="common">Crayfish plague agent</name>
    <dbReference type="NCBI Taxonomy" id="112090"/>
    <lineage>
        <taxon>Eukaryota</taxon>
        <taxon>Sar</taxon>
        <taxon>Stramenopiles</taxon>
        <taxon>Oomycota</taxon>
        <taxon>Saprolegniomycetes</taxon>
        <taxon>Saprolegniales</taxon>
        <taxon>Verrucalvaceae</taxon>
        <taxon>Aphanomyces</taxon>
    </lineage>
</organism>
<dbReference type="RefSeq" id="XP_009833802.1">
    <property type="nucleotide sequence ID" value="XM_009835500.1"/>
</dbReference>
<dbReference type="AlphaFoldDB" id="W4GB40"/>
<accession>W4GB40</accession>
<proteinExistence type="predicted"/>
<reference evidence="1" key="1">
    <citation type="submission" date="2013-12" db="EMBL/GenBank/DDBJ databases">
        <title>The Genome Sequence of Aphanomyces astaci APO3.</title>
        <authorList>
            <consortium name="The Broad Institute Genomics Platform"/>
            <person name="Russ C."/>
            <person name="Tyler B."/>
            <person name="van West P."/>
            <person name="Dieguez-Uribeondo J."/>
            <person name="Young S.K."/>
            <person name="Zeng Q."/>
            <person name="Gargeya S."/>
            <person name="Fitzgerald M."/>
            <person name="Abouelleil A."/>
            <person name="Alvarado L."/>
            <person name="Chapman S.B."/>
            <person name="Gainer-Dewar J."/>
            <person name="Goldberg J."/>
            <person name="Griggs A."/>
            <person name="Gujja S."/>
            <person name="Hansen M."/>
            <person name="Howarth C."/>
            <person name="Imamovic A."/>
            <person name="Ireland A."/>
            <person name="Larimer J."/>
            <person name="McCowan C."/>
            <person name="Murphy C."/>
            <person name="Pearson M."/>
            <person name="Poon T.W."/>
            <person name="Priest M."/>
            <person name="Roberts A."/>
            <person name="Saif S."/>
            <person name="Shea T."/>
            <person name="Sykes S."/>
            <person name="Wortman J."/>
            <person name="Nusbaum C."/>
            <person name="Birren B."/>
        </authorList>
    </citation>
    <scope>NUCLEOTIDE SEQUENCE [LARGE SCALE GENOMIC DNA]</scope>
    <source>
        <strain evidence="1">APO3</strain>
    </source>
</reference>
<dbReference type="VEuPathDB" id="FungiDB:H257_09328"/>
<dbReference type="GeneID" id="20811324"/>
<evidence type="ECO:0000313" key="1">
    <source>
        <dbReference type="EMBL" id="ETV76890.1"/>
    </source>
</evidence>
<sequence length="294" mass="32869">MGERRAPVLLPRTKSIKAVVAKQYQAVAKTYPSLPTTIQSSEDATELAVANLIEADIVQLQRDESQLRGLEVELRRRSSLASQRIQLHADVDALKKTNHHLAAILAAMQTAHDRAMQQVVQDSRSFELKYCTCATIADVDVVVQRRCQALNQQLDKTDIRSPAAIAPDAIDAVRRLLVAHIPLRLKTLPSADGWLIQRRFQCDSTTLAREISTAMMFLSAHDLPLVLHWHLRRAVVIRLGARQKHNPLRSADIQNAIQRCSDLIPSTLTTSNSRAKFPLGNRPFHHGLLVGYLE</sequence>